<protein>
    <submittedName>
        <fullName evidence="4">SNARE-binding exocyst subunit S6</fullName>
    </submittedName>
</protein>
<keyword evidence="5" id="KW-1185">Reference proteome</keyword>
<proteinExistence type="inferred from homology"/>
<dbReference type="Gene3D" id="1.10.357.70">
    <property type="entry name" value="Exocyst complex component Sec6, C-terminal domain"/>
    <property type="match status" value="1"/>
</dbReference>
<dbReference type="AlphaFoldDB" id="A0A9P6WN34"/>
<evidence type="ECO:0000313" key="4">
    <source>
        <dbReference type="EMBL" id="KAG0689023.1"/>
    </source>
</evidence>
<keyword evidence="2" id="KW-0813">Transport</keyword>
<evidence type="ECO:0000256" key="2">
    <source>
        <dbReference type="ARBA" id="ARBA00022448"/>
    </source>
</evidence>
<accession>A0A9P6WN34</accession>
<dbReference type="GO" id="GO:0000145">
    <property type="term" value="C:exocyst"/>
    <property type="evidence" value="ECO:0007669"/>
    <property type="project" value="InterPro"/>
</dbReference>
<dbReference type="PANTHER" id="PTHR21292:SF1">
    <property type="entry name" value="EXOCYST COMPLEX COMPONENT 3"/>
    <property type="match status" value="1"/>
</dbReference>
<evidence type="ECO:0000256" key="1">
    <source>
        <dbReference type="ARBA" id="ARBA00009447"/>
    </source>
</evidence>
<dbReference type="Gene3D" id="1.10.357.50">
    <property type="match status" value="1"/>
</dbReference>
<keyword evidence="3" id="KW-0268">Exocytosis</keyword>
<dbReference type="InterPro" id="IPR010326">
    <property type="entry name" value="EXOC3/Sec6"/>
</dbReference>
<evidence type="ECO:0000313" key="5">
    <source>
        <dbReference type="Proteomes" id="UP000697127"/>
    </source>
</evidence>
<evidence type="ECO:0000256" key="3">
    <source>
        <dbReference type="ARBA" id="ARBA00022483"/>
    </source>
</evidence>
<dbReference type="PANTHER" id="PTHR21292">
    <property type="entry name" value="EXOCYST COMPLEX COMPONENT SEC6-RELATED"/>
    <property type="match status" value="1"/>
</dbReference>
<dbReference type="InterPro" id="IPR042532">
    <property type="entry name" value="EXOC3/Sec6_C"/>
</dbReference>
<dbReference type="Proteomes" id="UP000697127">
    <property type="component" value="Unassembled WGS sequence"/>
</dbReference>
<gene>
    <name evidence="4" type="primary">SEC6</name>
    <name evidence="4" type="ORF">C6P40_000229</name>
</gene>
<dbReference type="GO" id="GO:0000149">
    <property type="term" value="F:SNARE binding"/>
    <property type="evidence" value="ECO:0007669"/>
    <property type="project" value="TreeGrafter"/>
</dbReference>
<dbReference type="GO" id="GO:0006887">
    <property type="term" value="P:exocytosis"/>
    <property type="evidence" value="ECO:0007669"/>
    <property type="project" value="UniProtKB-KW"/>
</dbReference>
<dbReference type="Pfam" id="PF06046">
    <property type="entry name" value="Sec6"/>
    <property type="match status" value="1"/>
</dbReference>
<sequence length="788" mass="92339">MSAPILPEVISKVSKLIQDENDLSNLDNIISDLSKEQSTIDSQLKIEQERHLQQIHIMISSMQSANKNLQDLKYSVGKLDELRRDNISNENNKNYQDFQVFDRSALVLKNIKEIEEVFNNISNFHQNQQVIMKLLNDEITKDENGELQYSTGDNILIVHYHLTKLRDLQDQMELMSQSSSLTDTRSIVHSLSLRLSDCIKKFDHLLSIIVDSILDFVESGNFGFLIKVVKVIQYEEREDLKVRLWNHFIEKKNNNIDNNSNLENSRQSKIKRSHERNYKENFEEMFKKSIEDRFYEMLSSKDISIFIGEQGHFYYQTISDYKIAITKCFPEEWKFFPKILEWHQNSIRKIINSILDSGEYGNQQLSQIIDLDYENKQILKQTFKISNKEIKNFRLLPEEKKKQLLNDSLKENILSTSKWMDTALDKAVNKFESLSEEPSDNRDDRLSFQVSQDVMLILSSNTKNIRTLGDASALIQYFSFFANEIMRKFQDIWVSALDKMTELWIISRITDPKIKLKMNNKSNYKINENIGYLPRYITNLSNDCLILTDALERDFDMITSGLSEINTHKLIELKQIATNHSIELGTYCLQKLSSLALQDYGPIMNDLFTKSWYKSSTIIDGVLNIIDDEYLMPFIDFSYPELLVSLFDFITDDFLLNYLKMLNFKRNFETKIIDCLERDGHKIMDILQKHDEDGSLENKMIIMDILIELISSNKDNENEFIEKWGIALSEIYDLPIDLLRIIIENKKMDKSKITFILGECSELCKQSMSGHIDQPPSIFRKFHYSPMK</sequence>
<dbReference type="EMBL" id="PUHW01000106">
    <property type="protein sequence ID" value="KAG0689023.1"/>
    <property type="molecule type" value="Genomic_DNA"/>
</dbReference>
<comment type="similarity">
    <text evidence="1">Belongs to the SEC6 family.</text>
</comment>
<reference evidence="4" key="1">
    <citation type="submission" date="2020-11" db="EMBL/GenBank/DDBJ databases">
        <title>Kefir isolates.</title>
        <authorList>
            <person name="Marcisauskas S."/>
            <person name="Kim Y."/>
            <person name="Blasche S."/>
        </authorList>
    </citation>
    <scope>NUCLEOTIDE SEQUENCE</scope>
    <source>
        <strain evidence="4">Olga-1</strain>
    </source>
</reference>
<dbReference type="GO" id="GO:0051601">
    <property type="term" value="P:exocyst localization"/>
    <property type="evidence" value="ECO:0007669"/>
    <property type="project" value="TreeGrafter"/>
</dbReference>
<comment type="caution">
    <text evidence="4">The sequence shown here is derived from an EMBL/GenBank/DDBJ whole genome shotgun (WGS) entry which is preliminary data.</text>
</comment>
<organism evidence="4 5">
    <name type="scientific">Pichia californica</name>
    <dbReference type="NCBI Taxonomy" id="460514"/>
    <lineage>
        <taxon>Eukaryota</taxon>
        <taxon>Fungi</taxon>
        <taxon>Dikarya</taxon>
        <taxon>Ascomycota</taxon>
        <taxon>Saccharomycotina</taxon>
        <taxon>Pichiomycetes</taxon>
        <taxon>Pichiales</taxon>
        <taxon>Pichiaceae</taxon>
        <taxon>Pichia</taxon>
    </lineage>
</organism>
<name>A0A9P6WN34_9ASCO</name>